<dbReference type="Gene3D" id="3.30.565.10">
    <property type="entry name" value="Histidine kinase-like ATPase, C-terminal domain"/>
    <property type="match status" value="1"/>
</dbReference>
<evidence type="ECO:0000313" key="3">
    <source>
        <dbReference type="Proteomes" id="UP000265703"/>
    </source>
</evidence>
<dbReference type="InterPro" id="IPR036890">
    <property type="entry name" value="HATPase_C_sf"/>
</dbReference>
<reference evidence="2 3" key="1">
    <citation type="submission" date="2018-06" db="EMBL/GenBank/DDBJ databases">
        <title>Comparative genomics reveals the genomic features of Rhizophagus irregularis, R. cerebriforme, R. diaphanum and Gigaspora rosea, and their symbiotic lifestyle signature.</title>
        <authorList>
            <person name="Morin E."/>
            <person name="San Clemente H."/>
            <person name="Chen E.C.H."/>
            <person name="De La Providencia I."/>
            <person name="Hainaut M."/>
            <person name="Kuo A."/>
            <person name="Kohler A."/>
            <person name="Murat C."/>
            <person name="Tang N."/>
            <person name="Roy S."/>
            <person name="Loubradou J."/>
            <person name="Henrissat B."/>
            <person name="Grigoriev I.V."/>
            <person name="Corradi N."/>
            <person name="Roux C."/>
            <person name="Martin F.M."/>
        </authorList>
    </citation>
    <scope>NUCLEOTIDE SEQUENCE [LARGE SCALE GENOMIC DNA]</scope>
    <source>
        <strain evidence="2 3">DAOM 227022</strain>
    </source>
</reference>
<dbReference type="STRING" id="658196.A0A397TT40"/>
<dbReference type="Pfam" id="PF12449">
    <property type="entry name" value="DUF3684"/>
    <property type="match status" value="2"/>
</dbReference>
<dbReference type="Pfam" id="PF25794">
    <property type="entry name" value="SACS"/>
    <property type="match status" value="1"/>
</dbReference>
<sequence>MSLNNFRNKILSNSDEGRVEFNQRNLIDKILARYSCEFVIYRELMQNSDDAESSGVKIIFETKDNKITRILFKNNGFPFRPEDWKRLVKIAEGNPDEQKIGAFGVGFYSLFSICDNPFVSSGGQGLAFYWRGDRLFTKQGPTNDDDKDWTTFLMDTKEPIDLPDFEEFARFLATSLGFTKHLQEIFLYLDGTLIIELSKKTLRPKIINIAPDFNTFSPQNMFQLTSVDVRGVQLNVKRTLIPTNTNITKLLANECQTEEASILFRVANGYLNVKINNEVSAKMERLTKKKPPNETSIQMIFTEFNELDSDNYDKNISPVFKDLLSYPEQGRIYIGFPTNQTTGCCSHLAARVIPTMERELIDFAEKTLAEYNNEMLCLAGTLSRILYEEEMTQMKQFYSEVIDTNIEDNEDNEDNEEIKETKCKEEPKWLEKHSACSSSHNTSKSKATKCNEEPKWFEKQAACSSSHITSKPRTQKSFYEWFKKRSLHFFMFKERMPNVQMIDYETFPYREWLEKWAAHSLTHFTFDSSTPNIQVSKIAETQFFNCLKQNLFILSTNGILPIYNVRLPNLEMAGFIKTVPVVPKIILEKCCTFFEKAKDTKLIEELTFQDVLHELKSRTLFDEDEIINLFKWWISYRLKGNNAINIFESTQFMQNARIGNNSQALNTIHFFLNPNKIPLDVDIPSDVLSYNISKNFTEQELQIYFGWSELPLATWARFIVNKPELRYDCTFAEKIFQILANDIVNVSEVDKTTIRQVFAKTRCIPTTFGMKIPDESYFESVDLFPDLPTIKFQDFSPNIETLMEHLGVRKVVELNLAFHRLINQENCDYMQLIEYFVKTSSKLNKNEMKILRNKPIWPKENLEDLVDSKPTTEIQRFVASDLYAPISSHRELGLPIIDWKEKTWANDSKEGKLLFDLGLQKYPSLKKILELASPPTDLEIRELALNYFIDNFENAYSKDYNKLDINIAFLPCSDPDIYAKPSECYINDRCTIMEFLTIREDLHPHAVKFKVRQHPDHKELLKRLIEEPPQDENKAKEVFGYLKSQRNGFTDSDWKTLANLKFIPVQDKSKPNRYILTDPHNCFFKLEEESLNDFFPCVDFEKKANKFLALCGVKEPSPADLAALLVNSSYELRNLYKDDVEKYLKILVKISKNFNTINSSLIEKMKEEPILVAIKMDFQIEDYFLVSAKEIYINDDKMYQELFNPFIAPKELETLYMKLGCKSLHDSVEQTVIPSGPIQTTEYSQQLQRMIRERAGLFYLNYPKKEIRNGKRWLKKLKVMEIEYIETSFKLGNITKNEKNDVTTIIFRDKCTGSWILCVTQNSNLIDVSRHIVNNIYKSYDLKDISYFNMVLTASLPSLRNMEILENNKLFTYFQKKYRQSQNTISDRDTNDEEETIPKNTQDLRTFLQDAIKSRYSNSGSIVKSKIKVNESQMNYCDIPGYSLQYVETLQDIELYVPKDLDQSEILSRSRTVTLSQFVNILKDLADVFELSPKDIHIFYDNNANSIAFNRDGTLFFNLKFYLELHKKECEIKPTIDVMTYWFTIFCHELAHNFIQSHNCEFDSWLLYVKVSSFY</sequence>
<dbReference type="PANTHER" id="PTHR47839:SF1">
    <property type="entry name" value="DOMAIN PROTEIN, PUTATIVE (AFU_ORTHOLOGUE AFUA_6G04830)-RELATED"/>
    <property type="match status" value="1"/>
</dbReference>
<protein>
    <recommendedName>
        <fullName evidence="1">Sacsin/Nov domain-containing protein</fullName>
    </recommendedName>
</protein>
<evidence type="ECO:0000313" key="2">
    <source>
        <dbReference type="EMBL" id="RIA99607.1"/>
    </source>
</evidence>
<accession>A0A397TT40</accession>
<organism evidence="2 3">
    <name type="scientific">Glomus cerebriforme</name>
    <dbReference type="NCBI Taxonomy" id="658196"/>
    <lineage>
        <taxon>Eukaryota</taxon>
        <taxon>Fungi</taxon>
        <taxon>Fungi incertae sedis</taxon>
        <taxon>Mucoromycota</taxon>
        <taxon>Glomeromycotina</taxon>
        <taxon>Glomeromycetes</taxon>
        <taxon>Glomerales</taxon>
        <taxon>Glomeraceae</taxon>
        <taxon>Glomus</taxon>
    </lineage>
</organism>
<name>A0A397TT40_9GLOM</name>
<dbReference type="PANTHER" id="PTHR47839">
    <property type="entry name" value="DOMAIN PROTEIN, PUTATIVE (AFU_ORTHOLOGUE AFUA_6G04830)-RELATED"/>
    <property type="match status" value="1"/>
</dbReference>
<gene>
    <name evidence="2" type="ORF">C1645_811167</name>
</gene>
<dbReference type="InterPro" id="IPR058210">
    <property type="entry name" value="SACS/Nov_dom"/>
</dbReference>
<dbReference type="NCBIfam" id="NF047352">
    <property type="entry name" value="P_loop_sacsin"/>
    <property type="match status" value="1"/>
</dbReference>
<dbReference type="InterPro" id="IPR022155">
    <property type="entry name" value="DUF3684"/>
</dbReference>
<evidence type="ECO:0000259" key="1">
    <source>
        <dbReference type="Pfam" id="PF25794"/>
    </source>
</evidence>
<keyword evidence="3" id="KW-1185">Reference proteome</keyword>
<dbReference type="Proteomes" id="UP000265703">
    <property type="component" value="Unassembled WGS sequence"/>
</dbReference>
<feature type="domain" description="Sacsin/Nov" evidence="1">
    <location>
        <begin position="26"/>
        <end position="123"/>
    </location>
</feature>
<dbReference type="OrthoDB" id="1262810at2759"/>
<comment type="caution">
    <text evidence="2">The sequence shown here is derived from an EMBL/GenBank/DDBJ whole genome shotgun (WGS) entry which is preliminary data.</text>
</comment>
<dbReference type="SUPFAM" id="SSF55874">
    <property type="entry name" value="ATPase domain of HSP90 chaperone/DNA topoisomerase II/histidine kinase"/>
    <property type="match status" value="1"/>
</dbReference>
<proteinExistence type="predicted"/>
<dbReference type="EMBL" id="QKYT01000002">
    <property type="protein sequence ID" value="RIA99607.1"/>
    <property type="molecule type" value="Genomic_DNA"/>
</dbReference>